<reference evidence="2 3" key="1">
    <citation type="journal article" date="2021" name="Syst. Appl. Microbiol.">
        <title>Persephonella atlantica sp. nov.: How to adapt to physico-chemical gradients in high temperature hydrothermal habitats.</title>
        <authorList>
            <person name="Francois D.X."/>
            <person name="Godfroy A."/>
            <person name="Mathien C."/>
            <person name="Aube J."/>
            <person name="Cathalot C."/>
            <person name="Lesongeur F."/>
            <person name="L'Haridon S."/>
            <person name="Philippon X."/>
            <person name="Roussel E.G."/>
        </authorList>
    </citation>
    <scope>NUCLEOTIDE SEQUENCE [LARGE SCALE GENOMIC DNA]</scope>
    <source>
        <strain evidence="2 3">MO1340</strain>
    </source>
</reference>
<evidence type="ECO:0000313" key="2">
    <source>
        <dbReference type="EMBL" id="MBK3331540.1"/>
    </source>
</evidence>
<protein>
    <submittedName>
        <fullName evidence="2">Uncharacterized protein</fullName>
    </submittedName>
</protein>
<dbReference type="EMBL" id="JAACYA010000001">
    <property type="protein sequence ID" value="MBK3331540.1"/>
    <property type="molecule type" value="Genomic_DNA"/>
</dbReference>
<keyword evidence="1" id="KW-0812">Transmembrane</keyword>
<organism evidence="2 3">
    <name type="scientific">Persephonella atlantica</name>
    <dbReference type="NCBI Taxonomy" id="2699429"/>
    <lineage>
        <taxon>Bacteria</taxon>
        <taxon>Pseudomonadati</taxon>
        <taxon>Aquificota</taxon>
        <taxon>Aquificia</taxon>
        <taxon>Aquificales</taxon>
        <taxon>Hydrogenothermaceae</taxon>
        <taxon>Persephonella</taxon>
    </lineage>
</organism>
<comment type="caution">
    <text evidence="2">The sequence shown here is derived from an EMBL/GenBank/DDBJ whole genome shotgun (WGS) entry which is preliminary data.</text>
</comment>
<feature type="transmembrane region" description="Helical" evidence="1">
    <location>
        <begin position="6"/>
        <end position="24"/>
    </location>
</feature>
<accession>A0ABS1GF44</accession>
<dbReference type="RefSeq" id="WP_200672959.1">
    <property type="nucleotide sequence ID" value="NZ_JAACYA010000001.1"/>
</dbReference>
<gene>
    <name evidence="2" type="ORF">GWK41_00495</name>
</gene>
<evidence type="ECO:0000256" key="1">
    <source>
        <dbReference type="SAM" id="Phobius"/>
    </source>
</evidence>
<keyword evidence="3" id="KW-1185">Reference proteome</keyword>
<sequence>MKRDFYLFGAGLLTGLFLSAYLYWKRKQIINRLNAIEQRLTGKALKSSVKTVVYETVSKVRKLLINTKGVPLEEKEYILKKVEEKIRRLEEIV</sequence>
<keyword evidence="1" id="KW-0472">Membrane</keyword>
<proteinExistence type="predicted"/>
<dbReference type="Proteomes" id="UP000772812">
    <property type="component" value="Unassembled WGS sequence"/>
</dbReference>
<name>A0ABS1GF44_9AQUI</name>
<evidence type="ECO:0000313" key="3">
    <source>
        <dbReference type="Proteomes" id="UP000772812"/>
    </source>
</evidence>
<keyword evidence="1" id="KW-1133">Transmembrane helix</keyword>